<sequence length="449" mass="49431">MGSPRMIPCDFCNEESAVVYCTADTAKLCLVCDQHVHSANSLSRKHVRFPICDSCGSRPVSLKSVSDNTSVCHNCHSSFGATRTVDGFSGTPTAAEISSLWGVDLTPRIEYSSNPMDYWSDLMVPSHNNNNNMMMMVMNNEKTKKVSLKQETVMKQLLQLQKRDQSGSCGSVVANNEEEEERDHNSVVPAGVVDDDAAFFMFEVNQSQPQQQTQALGIMGNTCNYTMGMGMGFQSDTTPIWASNHPNPIPPPPPLAAPAVQIWDFNSGRTRGQDDSSKLDGSYIATNAGFMINNNTAFAQSTNLGGSKLLEDIYELKCSNNPDDISFFNNNLNERARKGAATSESNNMAHAGASSGSVISKPTSGGCSDIHFMEQSVFFGGDSELNAVRSKADMEMLAQNRGTAMQRYKEKKKTRRYEKQIRYESRKARADTRKRVKGRFVKTHETPPA</sequence>
<evidence type="ECO:0000313" key="13">
    <source>
        <dbReference type="Proteomes" id="UP001443914"/>
    </source>
</evidence>
<dbReference type="AlphaFoldDB" id="A0AAW1HGE5"/>
<dbReference type="GO" id="GO:0006355">
    <property type="term" value="P:regulation of DNA-templated transcription"/>
    <property type="evidence" value="ECO:0007669"/>
    <property type="project" value="UniProtKB-ARBA"/>
</dbReference>
<evidence type="ECO:0000256" key="8">
    <source>
        <dbReference type="PROSITE-ProRule" id="PRU00024"/>
    </source>
</evidence>
<keyword evidence="3" id="KW-0479">Metal-binding</keyword>
<organism evidence="12 13">
    <name type="scientific">Saponaria officinalis</name>
    <name type="common">Common soapwort</name>
    <name type="synonym">Lychnis saponaria</name>
    <dbReference type="NCBI Taxonomy" id="3572"/>
    <lineage>
        <taxon>Eukaryota</taxon>
        <taxon>Viridiplantae</taxon>
        <taxon>Streptophyta</taxon>
        <taxon>Embryophyta</taxon>
        <taxon>Tracheophyta</taxon>
        <taxon>Spermatophyta</taxon>
        <taxon>Magnoliopsida</taxon>
        <taxon>eudicotyledons</taxon>
        <taxon>Gunneridae</taxon>
        <taxon>Pentapetalae</taxon>
        <taxon>Caryophyllales</taxon>
        <taxon>Caryophyllaceae</taxon>
        <taxon>Caryophylleae</taxon>
        <taxon>Saponaria</taxon>
    </lineage>
</organism>
<evidence type="ECO:0000256" key="1">
    <source>
        <dbReference type="ARBA" id="ARBA00004123"/>
    </source>
</evidence>
<dbReference type="GO" id="GO:0008270">
    <property type="term" value="F:zinc ion binding"/>
    <property type="evidence" value="ECO:0007669"/>
    <property type="project" value="UniProtKB-KW"/>
</dbReference>
<dbReference type="InterPro" id="IPR000315">
    <property type="entry name" value="Znf_B-box"/>
</dbReference>
<proteinExistence type="inferred from homology"/>
<feature type="domain" description="CCT" evidence="11">
    <location>
        <begin position="401"/>
        <end position="443"/>
    </location>
</feature>
<evidence type="ECO:0000259" key="10">
    <source>
        <dbReference type="PROSITE" id="PS50119"/>
    </source>
</evidence>
<accession>A0AAW1HGE5</accession>
<dbReference type="EMBL" id="JBDFQZ010000011">
    <property type="protein sequence ID" value="KAK9675339.1"/>
    <property type="molecule type" value="Genomic_DNA"/>
</dbReference>
<reference evidence="12" key="1">
    <citation type="submission" date="2024-03" db="EMBL/GenBank/DDBJ databases">
        <title>WGS assembly of Saponaria officinalis var. Norfolk2.</title>
        <authorList>
            <person name="Jenkins J."/>
            <person name="Shu S."/>
            <person name="Grimwood J."/>
            <person name="Barry K."/>
            <person name="Goodstein D."/>
            <person name="Schmutz J."/>
            <person name="Leebens-Mack J."/>
            <person name="Osbourn A."/>
        </authorList>
    </citation>
    <scope>NUCLEOTIDE SEQUENCE [LARGE SCALE GENOMIC DNA]</scope>
    <source>
        <strain evidence="12">JIC</strain>
    </source>
</reference>
<dbReference type="PROSITE" id="PS51017">
    <property type="entry name" value="CCT"/>
    <property type="match status" value="1"/>
</dbReference>
<keyword evidence="7 9" id="KW-0539">Nucleus</keyword>
<dbReference type="InterPro" id="IPR010402">
    <property type="entry name" value="CCT_domain"/>
</dbReference>
<dbReference type="PANTHER" id="PTHR31717">
    <property type="entry name" value="ZINC FINGER PROTEIN CONSTANS-LIKE 10"/>
    <property type="match status" value="1"/>
</dbReference>
<evidence type="ECO:0000259" key="11">
    <source>
        <dbReference type="PROSITE" id="PS51017"/>
    </source>
</evidence>
<dbReference type="Proteomes" id="UP001443914">
    <property type="component" value="Unassembled WGS sequence"/>
</dbReference>
<dbReference type="InterPro" id="IPR049808">
    <property type="entry name" value="CONSTANS-like_Bbox1"/>
</dbReference>
<evidence type="ECO:0000256" key="6">
    <source>
        <dbReference type="ARBA" id="ARBA00022833"/>
    </source>
</evidence>
<keyword evidence="4" id="KW-0677">Repeat</keyword>
<evidence type="ECO:0000256" key="4">
    <source>
        <dbReference type="ARBA" id="ARBA00022737"/>
    </source>
</evidence>
<protein>
    <submittedName>
        <fullName evidence="12">Uncharacterized protein</fullName>
    </submittedName>
</protein>
<dbReference type="SMART" id="SM00336">
    <property type="entry name" value="BBOX"/>
    <property type="match status" value="1"/>
</dbReference>
<gene>
    <name evidence="12" type="ORF">RND81_11G001300</name>
</gene>
<evidence type="ECO:0000256" key="5">
    <source>
        <dbReference type="ARBA" id="ARBA00022771"/>
    </source>
</evidence>
<evidence type="ECO:0000313" key="12">
    <source>
        <dbReference type="EMBL" id="KAK9675339.1"/>
    </source>
</evidence>
<keyword evidence="6" id="KW-0862">Zinc</keyword>
<dbReference type="CDD" id="cd19821">
    <property type="entry name" value="Bbox1_BBX-like"/>
    <property type="match status" value="1"/>
</dbReference>
<evidence type="ECO:0000256" key="3">
    <source>
        <dbReference type="ARBA" id="ARBA00022723"/>
    </source>
</evidence>
<keyword evidence="5 8" id="KW-0863">Zinc-finger</keyword>
<dbReference type="Pfam" id="PF06203">
    <property type="entry name" value="CCT"/>
    <property type="match status" value="1"/>
</dbReference>
<comment type="caution">
    <text evidence="12">The sequence shown here is derived from an EMBL/GenBank/DDBJ whole genome shotgun (WGS) entry which is preliminary data.</text>
</comment>
<name>A0AAW1HGE5_SAPOF</name>
<evidence type="ECO:0000256" key="2">
    <source>
        <dbReference type="ARBA" id="ARBA00010024"/>
    </source>
</evidence>
<comment type="subcellular location">
    <subcellularLocation>
        <location evidence="1 9">Nucleus</location>
    </subcellularLocation>
</comment>
<evidence type="ECO:0000256" key="7">
    <source>
        <dbReference type="ARBA" id="ARBA00023242"/>
    </source>
</evidence>
<comment type="similarity">
    <text evidence="2">Belongs to the CONSTANS family.</text>
</comment>
<dbReference type="GO" id="GO:0005634">
    <property type="term" value="C:nucleus"/>
    <property type="evidence" value="ECO:0007669"/>
    <property type="project" value="UniProtKB-SubCell"/>
</dbReference>
<evidence type="ECO:0000256" key="9">
    <source>
        <dbReference type="PROSITE-ProRule" id="PRU00357"/>
    </source>
</evidence>
<feature type="domain" description="B box-type" evidence="10">
    <location>
        <begin position="4"/>
        <end position="51"/>
    </location>
</feature>
<dbReference type="PROSITE" id="PS50119">
    <property type="entry name" value="ZF_BBOX"/>
    <property type="match status" value="1"/>
</dbReference>
<keyword evidence="13" id="KW-1185">Reference proteome</keyword>
<dbReference type="PANTHER" id="PTHR31717:SF45">
    <property type="entry name" value="ZINC FINGER PROTEIN CONSTANS-LIKE 14-RELATED"/>
    <property type="match status" value="1"/>
</dbReference>